<dbReference type="Proteomes" id="UP000185487">
    <property type="component" value="Chromosome"/>
</dbReference>
<evidence type="ECO:0000259" key="6">
    <source>
        <dbReference type="Pfam" id="PF04932"/>
    </source>
</evidence>
<feature type="transmembrane region" description="Helical" evidence="5">
    <location>
        <begin position="48"/>
        <end position="65"/>
    </location>
</feature>
<keyword evidence="8" id="KW-0436">Ligase</keyword>
<keyword evidence="3 5" id="KW-1133">Transmembrane helix</keyword>
<reference evidence="7 9" key="1">
    <citation type="submission" date="2016-04" db="EMBL/GenBank/DDBJ databases">
        <title>Complete genome sequencing and analysis of CBMB27, Methylobacterium phyllosphaerae isolated from leaf tissues of rice (Oryza sativa L.).</title>
        <authorList>
            <person name="Lee Y."/>
            <person name="Hwangbo K."/>
            <person name="Chung H."/>
            <person name="Yoo J."/>
            <person name="Kim K.Y."/>
            <person name="Sa T.M."/>
            <person name="Um Y."/>
            <person name="Madhaiyan M."/>
        </authorList>
    </citation>
    <scope>NUCLEOTIDE SEQUENCE [LARGE SCALE GENOMIC DNA]</scope>
    <source>
        <strain evidence="7 9">CBMB27</strain>
    </source>
</reference>
<feature type="transmembrane region" description="Helical" evidence="5">
    <location>
        <begin position="156"/>
        <end position="175"/>
    </location>
</feature>
<evidence type="ECO:0000256" key="5">
    <source>
        <dbReference type="SAM" id="Phobius"/>
    </source>
</evidence>
<dbReference type="InterPro" id="IPR007016">
    <property type="entry name" value="O-antigen_ligase-rel_domated"/>
</dbReference>
<reference evidence="8 10" key="2">
    <citation type="submission" date="2016-10" db="EMBL/GenBank/DDBJ databases">
        <authorList>
            <person name="Varghese N."/>
            <person name="Submissions S."/>
        </authorList>
    </citation>
    <scope>NUCLEOTIDE SEQUENCE [LARGE SCALE GENOMIC DNA]</scope>
    <source>
        <strain evidence="8 10">CBMB27</strain>
    </source>
</reference>
<feature type="transmembrane region" description="Helical" evidence="5">
    <location>
        <begin position="224"/>
        <end position="256"/>
    </location>
</feature>
<dbReference type="Proteomes" id="UP000199140">
    <property type="component" value="Unassembled WGS sequence"/>
</dbReference>
<gene>
    <name evidence="7" type="ORF">MCBMB27_02796</name>
    <name evidence="8" type="ORF">SAMN05192567_13028</name>
</gene>
<evidence type="ECO:0000313" key="10">
    <source>
        <dbReference type="Proteomes" id="UP000199140"/>
    </source>
</evidence>
<dbReference type="PANTHER" id="PTHR37422">
    <property type="entry name" value="TEICHURONIC ACID BIOSYNTHESIS PROTEIN TUAE"/>
    <property type="match status" value="1"/>
</dbReference>
<feature type="transmembrane region" description="Helical" evidence="5">
    <location>
        <begin position="422"/>
        <end position="441"/>
    </location>
</feature>
<evidence type="ECO:0000313" key="8">
    <source>
        <dbReference type="EMBL" id="SFH53448.1"/>
    </source>
</evidence>
<dbReference type="PANTHER" id="PTHR37422:SF17">
    <property type="entry name" value="O-ANTIGEN LIGASE"/>
    <property type="match status" value="1"/>
</dbReference>
<dbReference type="KEGG" id="mphy:MCBMB27_02796"/>
<feature type="transmembrane region" description="Helical" evidence="5">
    <location>
        <begin position="195"/>
        <end position="212"/>
    </location>
</feature>
<feature type="transmembrane region" description="Helical" evidence="5">
    <location>
        <begin position="395"/>
        <end position="415"/>
    </location>
</feature>
<feature type="domain" description="O-antigen ligase-related" evidence="6">
    <location>
        <begin position="224"/>
        <end position="370"/>
    </location>
</feature>
<feature type="transmembrane region" description="Helical" evidence="5">
    <location>
        <begin position="355"/>
        <end position="375"/>
    </location>
</feature>
<dbReference type="Pfam" id="PF04932">
    <property type="entry name" value="Wzy_C"/>
    <property type="match status" value="1"/>
</dbReference>
<name>A0AAE8HWQ6_9HYPH</name>
<evidence type="ECO:0000256" key="1">
    <source>
        <dbReference type="ARBA" id="ARBA00004141"/>
    </source>
</evidence>
<dbReference type="AlphaFoldDB" id="A0AAE8HWQ6"/>
<evidence type="ECO:0000313" key="9">
    <source>
        <dbReference type="Proteomes" id="UP000185487"/>
    </source>
</evidence>
<evidence type="ECO:0000256" key="4">
    <source>
        <dbReference type="ARBA" id="ARBA00023136"/>
    </source>
</evidence>
<feature type="transmembrane region" description="Helical" evidence="5">
    <location>
        <begin position="128"/>
        <end position="144"/>
    </location>
</feature>
<feature type="transmembrane region" description="Helical" evidence="5">
    <location>
        <begin position="77"/>
        <end position="93"/>
    </location>
</feature>
<dbReference type="RefSeq" id="WP_236952969.1">
    <property type="nucleotide sequence ID" value="NZ_CP015367.1"/>
</dbReference>
<feature type="transmembrane region" description="Helical" evidence="5">
    <location>
        <begin position="262"/>
        <end position="283"/>
    </location>
</feature>
<keyword evidence="9" id="KW-1185">Reference proteome</keyword>
<organism evidence="8 10">
    <name type="scientific">Methylobacterium phyllosphaerae</name>
    <dbReference type="NCBI Taxonomy" id="418223"/>
    <lineage>
        <taxon>Bacteria</taxon>
        <taxon>Pseudomonadati</taxon>
        <taxon>Pseudomonadota</taxon>
        <taxon>Alphaproteobacteria</taxon>
        <taxon>Hyphomicrobiales</taxon>
        <taxon>Methylobacteriaceae</taxon>
        <taxon>Methylobacterium</taxon>
    </lineage>
</organism>
<comment type="subcellular location">
    <subcellularLocation>
        <location evidence="1">Membrane</location>
        <topology evidence="1">Multi-pass membrane protein</topology>
    </subcellularLocation>
</comment>
<feature type="transmembrane region" description="Helical" evidence="5">
    <location>
        <begin position="105"/>
        <end position="122"/>
    </location>
</feature>
<sequence length="449" mass="48200">MAFPRDLATLETGHAAGVAWSPFGPSGVGPRWNGAARDEGATDAMPKLGVAAIPWIALFVFAPVIGEQIKLPGLERLIWACADLAALVFLVLRRDLAATLFGSRLLLLTWPLLAIVSALWSLTPGLSAYYGLQLLATIVAGIALRTTMGLSRIIRIVFLGLLFAQILSAILTVVAPSLTRGMNGDWAGIYSHKNVLGSMASLQILCAACLFLRGWNRLLTAVGFGLALALLVATHSATALVAAMVGLAPLAAIFAWRQGKHVTGFCLGLVIALAGIGIVVLAARGADISASLLSDLGKDRTLTGRTILWQFGLDQFWREPLIGVGYRAYWDSPLTTAAYLHFVTKQKLWFFHNNFIDAIVAFGIVGLIVFTVTFLDMGRRVIAHFARSSGYVEAWPILFMSQLCVLICLECPLFINHGLHQLLFAALLPVMGSGNVAGRMIHGRAAFRA</sequence>
<dbReference type="InterPro" id="IPR051533">
    <property type="entry name" value="WaaL-like"/>
</dbReference>
<evidence type="ECO:0000313" key="7">
    <source>
        <dbReference type="EMBL" id="APT32087.1"/>
    </source>
</evidence>
<keyword evidence="4 5" id="KW-0472">Membrane</keyword>
<keyword evidence="2 5" id="KW-0812">Transmembrane</keyword>
<dbReference type="GO" id="GO:0016874">
    <property type="term" value="F:ligase activity"/>
    <property type="evidence" value="ECO:0007669"/>
    <property type="project" value="UniProtKB-KW"/>
</dbReference>
<dbReference type="GO" id="GO:0016020">
    <property type="term" value="C:membrane"/>
    <property type="evidence" value="ECO:0007669"/>
    <property type="project" value="UniProtKB-SubCell"/>
</dbReference>
<dbReference type="EMBL" id="FOPK01000030">
    <property type="protein sequence ID" value="SFH53448.1"/>
    <property type="molecule type" value="Genomic_DNA"/>
</dbReference>
<accession>A0AAE8HWQ6</accession>
<evidence type="ECO:0000256" key="3">
    <source>
        <dbReference type="ARBA" id="ARBA00022989"/>
    </source>
</evidence>
<protein>
    <submittedName>
        <fullName evidence="7">Exopolysaccharide production protein ExoQ</fullName>
    </submittedName>
    <submittedName>
        <fullName evidence="8">O-antigen ligase</fullName>
    </submittedName>
</protein>
<dbReference type="EMBL" id="CP015367">
    <property type="protein sequence ID" value="APT32087.1"/>
    <property type="molecule type" value="Genomic_DNA"/>
</dbReference>
<proteinExistence type="predicted"/>
<evidence type="ECO:0000256" key="2">
    <source>
        <dbReference type="ARBA" id="ARBA00022692"/>
    </source>
</evidence>